<evidence type="ECO:0000313" key="1">
    <source>
        <dbReference type="EMBL" id="KAK1149630.1"/>
    </source>
</evidence>
<accession>A0ACC3BGQ5</accession>
<dbReference type="EMBL" id="JAOPJF010000003">
    <property type="protein sequence ID" value="KAK1149630.1"/>
    <property type="molecule type" value="Genomic_DNA"/>
</dbReference>
<name>A0ACC3BGQ5_9EURO</name>
<protein>
    <submittedName>
        <fullName evidence="1">Uncharacterized protein</fullName>
    </submittedName>
</protein>
<evidence type="ECO:0000313" key="2">
    <source>
        <dbReference type="Proteomes" id="UP001177260"/>
    </source>
</evidence>
<dbReference type="Proteomes" id="UP001177260">
    <property type="component" value="Unassembled WGS sequence"/>
</dbReference>
<gene>
    <name evidence="1" type="ORF">N8T08_005181</name>
</gene>
<comment type="caution">
    <text evidence="1">The sequence shown here is derived from an EMBL/GenBank/DDBJ whole genome shotgun (WGS) entry which is preliminary data.</text>
</comment>
<reference evidence="1 2" key="1">
    <citation type="journal article" date="2023" name="ACS Omega">
        <title>Identification of the Neoaspergillic Acid Biosynthesis Gene Cluster by Establishing an In Vitro CRISPR-Ribonucleoprotein Genetic System in Aspergillus melleus.</title>
        <authorList>
            <person name="Yuan B."/>
            <person name="Grau M.F."/>
            <person name="Murata R.M."/>
            <person name="Torok T."/>
            <person name="Venkateswaran K."/>
            <person name="Stajich J.E."/>
            <person name="Wang C.C.C."/>
        </authorList>
    </citation>
    <scope>NUCLEOTIDE SEQUENCE [LARGE SCALE GENOMIC DNA]</scope>
    <source>
        <strain evidence="1 2">IMV 1140</strain>
    </source>
</reference>
<sequence>MFPFITPSLFEHTIRAAYHQELSPTSPTAASARAQAIVGDLFTLELLIAAATRFVFHLEGNILPSHVDGPSSTLQRHTRTLFWLCYIMDHEYSLRSGLPPNFDDAHCDLSIPDCYGDCSTPSTCSPVFLPLIRLSIVQSEIYRRLYAVSALRQTDAQLLRTIRDLDELLENWKLSVPIDNRPTFTERPSDAGSMPSSIMQLQYHYCMATIHQASGRCSSWAQNQNTHGPGSSLAISVEASRSLLRKFSESELEFHRYNLLFCLPYFTAVMIHLFCNFLLHPLDPDCQADLDIMERVPHRIMAHMWPEAPLTFRMQVDFVKELSSELKRLAHSAVLNATDSDDGDNRDQENKAQRCWYFSPNYISQPATERTE</sequence>
<keyword evidence="2" id="KW-1185">Reference proteome</keyword>
<organism evidence="1 2">
    <name type="scientific">Aspergillus melleus</name>
    <dbReference type="NCBI Taxonomy" id="138277"/>
    <lineage>
        <taxon>Eukaryota</taxon>
        <taxon>Fungi</taxon>
        <taxon>Dikarya</taxon>
        <taxon>Ascomycota</taxon>
        <taxon>Pezizomycotina</taxon>
        <taxon>Eurotiomycetes</taxon>
        <taxon>Eurotiomycetidae</taxon>
        <taxon>Eurotiales</taxon>
        <taxon>Aspergillaceae</taxon>
        <taxon>Aspergillus</taxon>
        <taxon>Aspergillus subgen. Circumdati</taxon>
    </lineage>
</organism>
<proteinExistence type="predicted"/>